<feature type="compositionally biased region" description="Basic residues" evidence="1">
    <location>
        <begin position="1"/>
        <end position="12"/>
    </location>
</feature>
<reference evidence="3" key="1">
    <citation type="submission" date="2022-11" db="UniProtKB">
        <authorList>
            <consortium name="WormBaseParasite"/>
        </authorList>
    </citation>
    <scope>IDENTIFICATION</scope>
</reference>
<dbReference type="AlphaFoldDB" id="A0A915HZV0"/>
<feature type="compositionally biased region" description="Polar residues" evidence="1">
    <location>
        <begin position="14"/>
        <end position="27"/>
    </location>
</feature>
<name>A0A915HZV0_ROMCU</name>
<evidence type="ECO:0000256" key="1">
    <source>
        <dbReference type="SAM" id="MobiDB-lite"/>
    </source>
</evidence>
<organism evidence="2 3">
    <name type="scientific">Romanomermis culicivorax</name>
    <name type="common">Nematode worm</name>
    <dbReference type="NCBI Taxonomy" id="13658"/>
    <lineage>
        <taxon>Eukaryota</taxon>
        <taxon>Metazoa</taxon>
        <taxon>Ecdysozoa</taxon>
        <taxon>Nematoda</taxon>
        <taxon>Enoplea</taxon>
        <taxon>Dorylaimia</taxon>
        <taxon>Mermithida</taxon>
        <taxon>Mermithoidea</taxon>
        <taxon>Mermithidae</taxon>
        <taxon>Romanomermis</taxon>
    </lineage>
</organism>
<evidence type="ECO:0000313" key="3">
    <source>
        <dbReference type="WBParaSite" id="nRc.2.0.1.t06969-RA"/>
    </source>
</evidence>
<accession>A0A915HZV0</accession>
<dbReference type="Proteomes" id="UP000887565">
    <property type="component" value="Unplaced"/>
</dbReference>
<dbReference type="WBParaSite" id="nRc.2.0.1.t06969-RA">
    <property type="protein sequence ID" value="nRc.2.0.1.t06969-RA"/>
    <property type="gene ID" value="nRc.2.0.1.g06969"/>
</dbReference>
<protein>
    <submittedName>
        <fullName evidence="3">Uncharacterized protein</fullName>
    </submittedName>
</protein>
<evidence type="ECO:0000313" key="2">
    <source>
        <dbReference type="Proteomes" id="UP000887565"/>
    </source>
</evidence>
<feature type="region of interest" description="Disordered" evidence="1">
    <location>
        <begin position="1"/>
        <end position="27"/>
    </location>
</feature>
<sequence length="126" mass="14459">MESKSTLRKLKSHAPQTPKSTFPSRKTSEISFVNRSCKQLPSCEYNHFPEQKSYLLGPENGDESQICLLGVCLLITKIPPFEPTKLTVKTPIEWATSMSKLELLPYLSLKWNKNRNEKALQINMEF</sequence>
<proteinExistence type="predicted"/>
<keyword evidence="2" id="KW-1185">Reference proteome</keyword>